<dbReference type="GO" id="GO:0008270">
    <property type="term" value="F:zinc ion binding"/>
    <property type="evidence" value="ECO:0007669"/>
    <property type="project" value="UniProtKB-KW"/>
</dbReference>
<proteinExistence type="predicted"/>
<dbReference type="SUPFAM" id="SSF57933">
    <property type="entry name" value="TAZ domain"/>
    <property type="match status" value="1"/>
</dbReference>
<evidence type="ECO:0000313" key="7">
    <source>
        <dbReference type="Proteomes" id="UP001530293"/>
    </source>
</evidence>
<protein>
    <recommendedName>
        <fullName evidence="5">TAZ-type domain-containing protein</fullName>
    </recommendedName>
</protein>
<accession>A0ABD3MVD5</accession>
<feature type="region of interest" description="Disordered" evidence="4">
    <location>
        <begin position="11"/>
        <end position="51"/>
    </location>
</feature>
<feature type="compositionally biased region" description="Gly residues" evidence="4">
    <location>
        <begin position="309"/>
        <end position="319"/>
    </location>
</feature>
<evidence type="ECO:0000259" key="5">
    <source>
        <dbReference type="PROSITE" id="PS50134"/>
    </source>
</evidence>
<feature type="region of interest" description="Disordered" evidence="4">
    <location>
        <begin position="309"/>
        <end position="334"/>
    </location>
</feature>
<dbReference type="Pfam" id="PF02135">
    <property type="entry name" value="zf-TAZ"/>
    <property type="match status" value="1"/>
</dbReference>
<feature type="compositionally biased region" description="Gly residues" evidence="4">
    <location>
        <begin position="151"/>
        <end position="161"/>
    </location>
</feature>
<evidence type="ECO:0000313" key="6">
    <source>
        <dbReference type="EMBL" id="KAL3767189.1"/>
    </source>
</evidence>
<feature type="compositionally biased region" description="Low complexity" evidence="4">
    <location>
        <begin position="30"/>
        <end position="40"/>
    </location>
</feature>
<feature type="region of interest" description="Disordered" evidence="4">
    <location>
        <begin position="766"/>
        <end position="839"/>
    </location>
</feature>
<feature type="region of interest" description="Disordered" evidence="4">
    <location>
        <begin position="76"/>
        <end position="110"/>
    </location>
</feature>
<feature type="compositionally biased region" description="Polar residues" evidence="4">
    <location>
        <begin position="999"/>
        <end position="1009"/>
    </location>
</feature>
<feature type="region of interest" description="Disordered" evidence="4">
    <location>
        <begin position="526"/>
        <end position="547"/>
    </location>
</feature>
<evidence type="ECO:0000256" key="4">
    <source>
        <dbReference type="SAM" id="MobiDB-lite"/>
    </source>
</evidence>
<sequence length="1157" mass="120878">MLVEFRKLELQLLGAPPPPPSQPFSTDINQQQQQQQQQQQVKNEAAGSKERREKLHGFILHLEDTMRQIAEGCAMEIHQQQQQQPQPQPIDGASNNNNVSKEEEEQAAEAAVQRLEEHILANLLPVKVRLTRQLAAQRGASRNPATAPVHPGGGVGGSAGGGGATAISSGGEGVGGVGVGVGAVTSITTMPTTAKEGTFAAAAEAKRKAHERMLLLQAERRRLLEKSSGGENNPILGTCAAAAVGGLGPSSFSSSSSSSAGGGDSPAAAASTTTAASKRGVAPSSYYGMPIGKAGGSFLTSRLHGRVLGGGGAGTGGGTVAPPSSSSSKRTSAVASKKARAAAAALANPSSDTMASAAAAASSAGGGDASTPTAAKRRMVLYAGMAPGSTQISSSINAVSGVHPGLIDEHTAQTVTLADKERLRLERLEKCAARVALGVNDEGAMHSDATNDPGKRLPGEAIQQSTFPHSTMMDQQQLGADDAMMSRHLAILSKPKQSKPHIPLNFNDPSLDPSQQFDLRLQEARWRQRKRRRDRRRKRSGIQTGTSHIIGNGFNILPGGNFSQQLRQAQHFLANNGVRKPGDSPIINAAGGIVSSLGPTVPGVGGVSSDISMKGGSSNSRPIEYICAICNEHYPFSCDMNPWWALSNHDCPKCGKTQIPRLDIAAPANAIEYHPALLAHLDEGNTKIETGDSGIVESSSYPPLESVISANTPVAPTSTSMPMGIHAPPYQPNAIATHTQGGMPYITRGPINPALAAGIARDTAGFSDSDVSHTDESDGEGGSGGVNGGFNYDESSDDEDEPPFSAGGDSNMDDDDDDDDSAAREESVEREDFGYEYKGEKLGDDQARRLLVLIEHASTCPGRHQSASHRNVCHSTKYLMLHVRDCSGLLQNGDICPFPWCRKVKHLLYHLVSCEKDIDGNQCSICSPPDSKLSPNLVSLVGLNTHRRIKFRERVKAVLAKRQQLAAAAAVARASSLGKDKVAIMEGGNRMMNPHHRATGTTHAPSRVSTPRAATFAPINQSPQRHARFQNQALSHHQQVGPSLHHNISGSQNPASAAVAAVQSATTLSATASIAAATTLASPPDHLTSPTLSATLTGLPSSLSVSALPSLEEASLELGDISLSTSDLIGLSSPTGNELAEPMAVTLATATTEHAAS</sequence>
<feature type="compositionally biased region" description="Basic and acidic residues" evidence="4">
    <location>
        <begin position="821"/>
        <end position="839"/>
    </location>
</feature>
<gene>
    <name evidence="6" type="ORF">ACHAWU_003280</name>
</gene>
<evidence type="ECO:0000256" key="1">
    <source>
        <dbReference type="ARBA" id="ARBA00022723"/>
    </source>
</evidence>
<dbReference type="Proteomes" id="UP001530293">
    <property type="component" value="Unassembled WGS sequence"/>
</dbReference>
<keyword evidence="7" id="KW-1185">Reference proteome</keyword>
<feature type="region of interest" description="Disordered" evidence="4">
    <location>
        <begin position="1033"/>
        <end position="1052"/>
    </location>
</feature>
<dbReference type="AlphaFoldDB" id="A0ABD3MVD5"/>
<evidence type="ECO:0000256" key="2">
    <source>
        <dbReference type="ARBA" id="ARBA00022771"/>
    </source>
</evidence>
<keyword evidence="3" id="KW-0862">Zinc</keyword>
<keyword evidence="2" id="KW-0863">Zinc-finger</keyword>
<organism evidence="6 7">
    <name type="scientific">Discostella pseudostelligera</name>
    <dbReference type="NCBI Taxonomy" id="259834"/>
    <lineage>
        <taxon>Eukaryota</taxon>
        <taxon>Sar</taxon>
        <taxon>Stramenopiles</taxon>
        <taxon>Ochrophyta</taxon>
        <taxon>Bacillariophyta</taxon>
        <taxon>Coscinodiscophyceae</taxon>
        <taxon>Thalassiosirophycidae</taxon>
        <taxon>Stephanodiscales</taxon>
        <taxon>Stephanodiscaceae</taxon>
        <taxon>Discostella</taxon>
    </lineage>
</organism>
<feature type="domain" description="TAZ-type" evidence="5">
    <location>
        <begin position="840"/>
        <end position="929"/>
    </location>
</feature>
<dbReference type="PROSITE" id="PS50134">
    <property type="entry name" value="ZF_TAZ"/>
    <property type="match status" value="1"/>
</dbReference>
<feature type="region of interest" description="Disordered" evidence="4">
    <location>
        <begin position="990"/>
        <end position="1010"/>
    </location>
</feature>
<feature type="region of interest" description="Disordered" evidence="4">
    <location>
        <begin position="137"/>
        <end position="161"/>
    </location>
</feature>
<dbReference type="EMBL" id="JALLBG020000077">
    <property type="protein sequence ID" value="KAL3767189.1"/>
    <property type="molecule type" value="Genomic_DNA"/>
</dbReference>
<dbReference type="Gene3D" id="1.20.1020.10">
    <property type="entry name" value="TAZ domain"/>
    <property type="match status" value="1"/>
</dbReference>
<feature type="compositionally biased region" description="Low complexity" evidence="4">
    <location>
        <begin position="320"/>
        <end position="334"/>
    </location>
</feature>
<name>A0ABD3MVD5_9STRA</name>
<dbReference type="InterPro" id="IPR035898">
    <property type="entry name" value="TAZ_dom_sf"/>
</dbReference>
<comment type="caution">
    <text evidence="6">The sequence shown here is derived from an EMBL/GenBank/DDBJ whole genome shotgun (WGS) entry which is preliminary data.</text>
</comment>
<reference evidence="6 7" key="1">
    <citation type="submission" date="2024-10" db="EMBL/GenBank/DDBJ databases">
        <title>Updated reference genomes for cyclostephanoid diatoms.</title>
        <authorList>
            <person name="Roberts W.R."/>
            <person name="Alverson A.J."/>
        </authorList>
    </citation>
    <scope>NUCLEOTIDE SEQUENCE [LARGE SCALE GENOMIC DNA]</scope>
    <source>
        <strain evidence="6 7">AJA232-27</strain>
    </source>
</reference>
<feature type="region of interest" description="Disordered" evidence="4">
    <location>
        <begin position="251"/>
        <end position="275"/>
    </location>
</feature>
<feature type="compositionally biased region" description="Acidic residues" evidence="4">
    <location>
        <begin position="811"/>
        <end position="820"/>
    </location>
</feature>
<dbReference type="InterPro" id="IPR000197">
    <property type="entry name" value="Znf_TAZ"/>
</dbReference>
<keyword evidence="1" id="KW-0479">Metal-binding</keyword>
<feature type="compositionally biased region" description="Basic residues" evidence="4">
    <location>
        <begin position="527"/>
        <end position="540"/>
    </location>
</feature>
<evidence type="ECO:0000256" key="3">
    <source>
        <dbReference type="ARBA" id="ARBA00022833"/>
    </source>
</evidence>